<dbReference type="PANTHER" id="PTHR19965:SF35">
    <property type="entry name" value="RNA ANNEALING PROTEIN YRA1"/>
    <property type="match status" value="1"/>
</dbReference>
<accession>D8QR23</accession>
<keyword evidence="1 2" id="KW-0694">RNA-binding</keyword>
<dbReference type="GO" id="GO:0006406">
    <property type="term" value="P:mRNA export from nucleus"/>
    <property type="evidence" value="ECO:0000318"/>
    <property type="project" value="GO_Central"/>
</dbReference>
<dbReference type="Gene3D" id="3.30.70.330">
    <property type="match status" value="1"/>
</dbReference>
<dbReference type="PROSITE" id="PS50102">
    <property type="entry name" value="RRM"/>
    <property type="match status" value="1"/>
</dbReference>
<dbReference type="SMART" id="SM00360">
    <property type="entry name" value="RRM"/>
    <property type="match status" value="1"/>
</dbReference>
<dbReference type="PANTHER" id="PTHR19965">
    <property type="entry name" value="RNA AND EXPORT FACTOR BINDING PROTEIN"/>
    <property type="match status" value="1"/>
</dbReference>
<dbReference type="Pfam" id="PF00076">
    <property type="entry name" value="RRM_1"/>
    <property type="match status" value="1"/>
</dbReference>
<dbReference type="OrthoDB" id="1049195at2759"/>
<dbReference type="InterPro" id="IPR012677">
    <property type="entry name" value="Nucleotide-bd_a/b_plait_sf"/>
</dbReference>
<reference evidence="4 5" key="1">
    <citation type="journal article" date="2011" name="Science">
        <title>The Selaginella genome identifies genetic changes associated with the evolution of vascular plants.</title>
        <authorList>
            <person name="Banks J.A."/>
            <person name="Nishiyama T."/>
            <person name="Hasebe M."/>
            <person name="Bowman J.L."/>
            <person name="Gribskov M."/>
            <person name="dePamphilis C."/>
            <person name="Albert V.A."/>
            <person name="Aono N."/>
            <person name="Aoyama T."/>
            <person name="Ambrose B.A."/>
            <person name="Ashton N.W."/>
            <person name="Axtell M.J."/>
            <person name="Barker E."/>
            <person name="Barker M.S."/>
            <person name="Bennetzen J.L."/>
            <person name="Bonawitz N.D."/>
            <person name="Chapple C."/>
            <person name="Cheng C."/>
            <person name="Correa L.G."/>
            <person name="Dacre M."/>
            <person name="DeBarry J."/>
            <person name="Dreyer I."/>
            <person name="Elias M."/>
            <person name="Engstrom E.M."/>
            <person name="Estelle M."/>
            <person name="Feng L."/>
            <person name="Finet C."/>
            <person name="Floyd S.K."/>
            <person name="Frommer W.B."/>
            <person name="Fujita T."/>
            <person name="Gramzow L."/>
            <person name="Gutensohn M."/>
            <person name="Harholt J."/>
            <person name="Hattori M."/>
            <person name="Heyl A."/>
            <person name="Hirai T."/>
            <person name="Hiwatashi Y."/>
            <person name="Ishikawa M."/>
            <person name="Iwata M."/>
            <person name="Karol K.G."/>
            <person name="Koehler B."/>
            <person name="Kolukisaoglu U."/>
            <person name="Kubo M."/>
            <person name="Kurata T."/>
            <person name="Lalonde S."/>
            <person name="Li K."/>
            <person name="Li Y."/>
            <person name="Litt A."/>
            <person name="Lyons E."/>
            <person name="Manning G."/>
            <person name="Maruyama T."/>
            <person name="Michael T.P."/>
            <person name="Mikami K."/>
            <person name="Miyazaki S."/>
            <person name="Morinaga S."/>
            <person name="Murata T."/>
            <person name="Mueller-Roeber B."/>
            <person name="Nelson D.R."/>
            <person name="Obara M."/>
            <person name="Oguri Y."/>
            <person name="Olmstead R.G."/>
            <person name="Onodera N."/>
            <person name="Petersen B.L."/>
            <person name="Pils B."/>
            <person name="Prigge M."/>
            <person name="Rensing S.A."/>
            <person name="Riano-Pachon D.M."/>
            <person name="Roberts A.W."/>
            <person name="Sato Y."/>
            <person name="Scheller H.V."/>
            <person name="Schulz B."/>
            <person name="Schulz C."/>
            <person name="Shakirov E.V."/>
            <person name="Shibagaki N."/>
            <person name="Shinohara N."/>
            <person name="Shippen D.E."/>
            <person name="Soerensen I."/>
            <person name="Sotooka R."/>
            <person name="Sugimoto N."/>
            <person name="Sugita M."/>
            <person name="Sumikawa N."/>
            <person name="Tanurdzic M."/>
            <person name="Theissen G."/>
            <person name="Ulvskov P."/>
            <person name="Wakazuki S."/>
            <person name="Weng J.K."/>
            <person name="Willats W.W."/>
            <person name="Wipf D."/>
            <person name="Wolf P.G."/>
            <person name="Yang L."/>
            <person name="Zimmer A.D."/>
            <person name="Zhu Q."/>
            <person name="Mitros T."/>
            <person name="Hellsten U."/>
            <person name="Loque D."/>
            <person name="Otillar R."/>
            <person name="Salamov A."/>
            <person name="Schmutz J."/>
            <person name="Shapiro H."/>
            <person name="Lindquist E."/>
            <person name="Lucas S."/>
            <person name="Rokhsar D."/>
            <person name="Grigoriev I.V."/>
        </authorList>
    </citation>
    <scope>NUCLEOTIDE SEQUENCE [LARGE SCALE GENOMIC DNA]</scope>
</reference>
<feature type="non-terminal residue" evidence="4">
    <location>
        <position position="1"/>
    </location>
</feature>
<dbReference type="Proteomes" id="UP000001514">
    <property type="component" value="Unassembled WGS sequence"/>
</dbReference>
<dbReference type="AlphaFoldDB" id="D8QR23"/>
<dbReference type="STRING" id="88036.D8QR23"/>
<feature type="domain" description="RRM" evidence="3">
    <location>
        <begin position="26"/>
        <end position="99"/>
    </location>
</feature>
<dbReference type="GO" id="GO:0003729">
    <property type="term" value="F:mRNA binding"/>
    <property type="evidence" value="ECO:0000318"/>
    <property type="project" value="GO_Central"/>
</dbReference>
<dbReference type="InterPro" id="IPR051229">
    <property type="entry name" value="ALYREF_mRNA_export"/>
</dbReference>
<organism evidence="5">
    <name type="scientific">Selaginella moellendorffii</name>
    <name type="common">Spikemoss</name>
    <dbReference type="NCBI Taxonomy" id="88036"/>
    <lineage>
        <taxon>Eukaryota</taxon>
        <taxon>Viridiplantae</taxon>
        <taxon>Streptophyta</taxon>
        <taxon>Embryophyta</taxon>
        <taxon>Tracheophyta</taxon>
        <taxon>Lycopodiopsida</taxon>
        <taxon>Selaginellales</taxon>
        <taxon>Selaginellaceae</taxon>
        <taxon>Selaginella</taxon>
    </lineage>
</organism>
<sequence length="122" mass="13636">WQHDMFEDGFVGGGARTKPVGIETGTKLFISNLDHGVSTDDIKELFSEQGDLKRCAVHFDRSGRSKCTADVVFARKYDALKAMKHYNNVQLDGKPMKIECLGTNIATAFAARYVLTDRLCKF</sequence>
<dbReference type="OMA" id="HYDRSGC"/>
<keyword evidence="5" id="KW-1185">Reference proteome</keyword>
<dbReference type="KEGG" id="smo:SELMODRAFT_74080"/>
<dbReference type="HOGENOM" id="CLU_165211_0_0_1"/>
<evidence type="ECO:0000256" key="2">
    <source>
        <dbReference type="PROSITE-ProRule" id="PRU00176"/>
    </source>
</evidence>
<evidence type="ECO:0000313" key="4">
    <source>
        <dbReference type="EMBL" id="EFJ37904.1"/>
    </source>
</evidence>
<evidence type="ECO:0000259" key="3">
    <source>
        <dbReference type="PROSITE" id="PS50102"/>
    </source>
</evidence>
<protein>
    <recommendedName>
        <fullName evidence="3">RRM domain-containing protein</fullName>
    </recommendedName>
</protein>
<gene>
    <name evidence="4" type="ORF">SELMODRAFT_74080</name>
</gene>
<dbReference type="InterPro" id="IPR035979">
    <property type="entry name" value="RBD_domain_sf"/>
</dbReference>
<dbReference type="Gramene" id="EFJ37904">
    <property type="protein sequence ID" value="EFJ37904"/>
    <property type="gene ID" value="SELMODRAFT_74080"/>
</dbReference>
<dbReference type="EMBL" id="GL377565">
    <property type="protein sequence ID" value="EFJ37904.1"/>
    <property type="molecule type" value="Genomic_DNA"/>
</dbReference>
<name>D8QR23_SELML</name>
<dbReference type="eggNOG" id="KOG0533">
    <property type="taxonomic scope" value="Eukaryota"/>
</dbReference>
<evidence type="ECO:0000313" key="5">
    <source>
        <dbReference type="Proteomes" id="UP000001514"/>
    </source>
</evidence>
<dbReference type="InParanoid" id="D8QR23"/>
<dbReference type="CDD" id="cd12680">
    <property type="entry name" value="RRM_THOC4"/>
    <property type="match status" value="1"/>
</dbReference>
<dbReference type="GO" id="GO:0005634">
    <property type="term" value="C:nucleus"/>
    <property type="evidence" value="ECO:0000318"/>
    <property type="project" value="GO_Central"/>
</dbReference>
<dbReference type="SUPFAM" id="SSF54928">
    <property type="entry name" value="RNA-binding domain, RBD"/>
    <property type="match status" value="1"/>
</dbReference>
<evidence type="ECO:0000256" key="1">
    <source>
        <dbReference type="ARBA" id="ARBA00022884"/>
    </source>
</evidence>
<proteinExistence type="predicted"/>
<dbReference type="InterPro" id="IPR000504">
    <property type="entry name" value="RRM_dom"/>
</dbReference>